<feature type="transmembrane region" description="Helical" evidence="11">
    <location>
        <begin position="1788"/>
        <end position="1806"/>
    </location>
</feature>
<keyword evidence="7 11" id="KW-1133">Transmembrane helix</keyword>
<proteinExistence type="inferred from homology"/>
<dbReference type="InterPro" id="IPR003440">
    <property type="entry name" value="Glyco_trans_48_dom"/>
</dbReference>
<comment type="catalytic activity">
    <reaction evidence="9">
        <text>[(1-&gt;3)-beta-D-glucosyl](n) + UDP-alpha-D-glucose = [(1-&gt;3)-beta-D-glucosyl](n+1) + UDP + H(+)</text>
        <dbReference type="Rhea" id="RHEA:21476"/>
        <dbReference type="Rhea" id="RHEA-COMP:11146"/>
        <dbReference type="Rhea" id="RHEA-COMP:14303"/>
        <dbReference type="ChEBI" id="CHEBI:15378"/>
        <dbReference type="ChEBI" id="CHEBI:37671"/>
        <dbReference type="ChEBI" id="CHEBI:58223"/>
        <dbReference type="ChEBI" id="CHEBI:58885"/>
        <dbReference type="EC" id="2.4.1.34"/>
    </reaction>
</comment>
<evidence type="ECO:0000256" key="2">
    <source>
        <dbReference type="ARBA" id="ARBA00009040"/>
    </source>
</evidence>
<evidence type="ECO:0000256" key="5">
    <source>
        <dbReference type="ARBA" id="ARBA00022679"/>
    </source>
</evidence>
<evidence type="ECO:0000256" key="4">
    <source>
        <dbReference type="ARBA" id="ARBA00022676"/>
    </source>
</evidence>
<gene>
    <name evidence="14" type="ORF">C2E20_7004</name>
</gene>
<evidence type="ECO:0000259" key="13">
    <source>
        <dbReference type="Pfam" id="PF14288"/>
    </source>
</evidence>
<keyword evidence="8 11" id="KW-0472">Membrane</keyword>
<evidence type="ECO:0000256" key="6">
    <source>
        <dbReference type="ARBA" id="ARBA00022692"/>
    </source>
</evidence>
<feature type="transmembrane region" description="Helical" evidence="11">
    <location>
        <begin position="1893"/>
        <end position="1916"/>
    </location>
</feature>
<dbReference type="GO" id="GO:0003843">
    <property type="term" value="F:1,3-beta-D-glucan synthase activity"/>
    <property type="evidence" value="ECO:0007669"/>
    <property type="project" value="UniProtKB-EC"/>
</dbReference>
<evidence type="ECO:0000256" key="8">
    <source>
        <dbReference type="ARBA" id="ARBA00023136"/>
    </source>
</evidence>
<sequence length="2095" mass="236153">MAAPASNGAPSAAPPQASPGNTAGKPSKLPLFGVSCNEAGWQAAIHTVVHRLGRHFGFQAFNLDPRSEGKEPVYIPATIFLVTDHLYHLLVKNYLRRDKAAGSDDDRWTRAVYRLHATIFQGYRDWCRHVDLPERINELTLEKLRESGEAMEWEYLLEELALWFLLYSEGANLRHVPEALWFLYWCLRNSHEKQMQITVPAPSDPRSAAYIARTPELAKDLMKLRIHLRNKYQKQIDEWRHEQGAKADGEMRSIEELSRIHQEVKKSILASGLIDSGRGRDVNMVAEMVAYGDSGAFLDRLVTPIFAFLAVEVDMKGTNKVEIGCRTTYCDVNESLCRADVVHKTLGRLGVQWDKKTRSMRVPRDLYANLLAVGEVTLAGGEPSTGADGAAPGPVRLGYDGKLARDWWDKFVFGKTFVERRSLFSMYRTFYRVWAFLILEFHMMAVLVWGWDLTKAQNFYPLCSVALDHAFLSLVEQFAGAWTQRSLFKGQKVLGSPFWGRYSRGLVDWLVINAVLYLALVAQITEFFSFPIFYYIAAGYTGLVIIHAVITTRDGYCISLSNQLAARLRRWRRDPRSCCGSGWGPFIWVLERVGASSARPVAQEYLAPYHMKTGWDNFFSNLLFWVCTLGAKCAFDWFALMKPLDRPVRALWGNGWLSVSNNAAADGDFLLVIARCLPSFIVMFNDAQVFYLIVLAVFGSLKGIVQLNLGSITTFQEVVISFHKAPKRWWESCTSAKGKENLFRAIDGLAAGAGTVPRRGTGEYNMPGVHVNQGTLGALQMKRAVDRNRLSHTERLLQNTQELVKQSEADKALAYFEDNRVAMWLVFSDVWNAIVEELRSIDHVSDYERDNLVFVHLDIDPSIEILDGMRPFMMPIFFYGGQISKAMESPSLSAAQQVALTEIRSLLVWLLMQLNIISREQAEAFLHFEPLARPSNIDHRASRTSGVGEVAKLLKQLQSLTGKAVDEAMRRNRWNSAMGVRGCITKLFSILKKEAKAVLDEHKRAPRTAADTNKGRQMHHHAQHLLQVLAEVEKDKLEEWRWNAFVGEEQALDGLYAEAPDTPAKRCILKVIKQVVKMLETSAKMAQPRGTEAQRVLSVFAGSLKNPTLEKPPCIEEMLSFNTLTPHYEEDVIYALNAASVARHFGMDPASARGMSDLMRENEDGVSVMQWLRSAYDQDWKNLLERLKPKLGGLDPRYVTDADFDVGGPLHHVQMELLLWASYRGQLLARTVRGMMAYEKAIRLLAHLECPQPPGMSDVKYLSLVDDVCRSKFTYVVASQVYAANRYSSSPKGRWLARGVDILLHQYPSLRVAFIDTFNGAQGTQQYSVLIRGQVGTPAGDPEGTQELYRVRLPRNSETGHGIVLGEGKPENQNAAVIFCFGEVIQAIDMNQDNYLAEAVKMRNLINEFNPPIYNDMTAAAGAAIASARRPANGRPLPLAVDARHGGGTEFVRVGEQYLERPWPEFNHKPVALVGFREWVFSQDSGALAGFAASTEFTFGSIVQRVMTWPGSVRFHYGHPDLWNKLFIMTRGGVSKATRAFHISEDVFAGYNHVQRSGNVKFKEYISVGKGRDMGFDSINSFESKVSGGNGEQVISRDVHRLATQFDFFRLMSFYHSGCGFFINTYLVMLSVYINIWTILLLALTTPSYMVPDPDNPTEMINVLTGTASSVSIQQIIQLGMFSIITYAVELLLEYGFAKMVATVLMQIVQGSLAFFIFRSRTTAFFFCNDVQYGGAKYIPTGRGYAIKHNSFVKVYTSYARSHLYYAAELLLLAILLMLVDMTSYAGIAWSTWMVSVAILWAPFWFNPQTFQLERCKDDFEAWVLWMRDVTDTSTNSTWFSWNKGQLEKARNDAGTQTNPLATVARGVLSGVPTALLIVASITRLQDTRYNKWYVFGTLSGGFWLSMLLVVLLRRVLLSHYQYRTWRLVRTFVAIGIVAFLVCIIVFLPEQLSGGVGIKNLILIVFANFGAASFLVQVLLYAFRSSLTARRIVDLAYRTMDWFLGWFLFVFLFLLSFLYFVDKVQGALLYNFKFAKMLERSRLLEANYLTSYVDRAAERQKKTLKEELVAEMARDGSSKSASLKPAASGGSEKHA</sequence>
<feature type="compositionally biased region" description="Low complexity" evidence="10">
    <location>
        <begin position="1"/>
        <end position="11"/>
    </location>
</feature>
<evidence type="ECO:0000256" key="1">
    <source>
        <dbReference type="ARBA" id="ARBA00004141"/>
    </source>
</evidence>
<feature type="transmembrane region" description="Helical" evidence="11">
    <location>
        <begin position="1626"/>
        <end position="1651"/>
    </location>
</feature>
<comment type="caution">
    <text evidence="14">The sequence shown here is derived from an EMBL/GenBank/DDBJ whole genome shotgun (WGS) entry which is preliminary data.</text>
</comment>
<name>A0A2P6V639_9CHLO</name>
<protein>
    <recommendedName>
        <fullName evidence="3">1,3-beta-glucan synthase</fullName>
        <ecNumber evidence="3">2.4.1.34</ecNumber>
    </recommendedName>
</protein>
<dbReference type="PANTHER" id="PTHR12741:SF48">
    <property type="entry name" value="1,3-BETA-GLUCAN SYNTHASE COMPONENT FKS1-RELATED"/>
    <property type="match status" value="1"/>
</dbReference>
<feature type="transmembrane region" description="Helical" evidence="11">
    <location>
        <begin position="1695"/>
        <end position="1718"/>
    </location>
</feature>
<evidence type="ECO:0000256" key="10">
    <source>
        <dbReference type="SAM" id="MobiDB-lite"/>
    </source>
</evidence>
<dbReference type="EMBL" id="LHPF02000026">
    <property type="protein sequence ID" value="PSC69540.1"/>
    <property type="molecule type" value="Genomic_DNA"/>
</dbReference>
<comment type="subcellular location">
    <subcellularLocation>
        <location evidence="1">Membrane</location>
        <topology evidence="1">Multi-pass membrane protein</topology>
    </subcellularLocation>
</comment>
<dbReference type="OrthoDB" id="1880850at2759"/>
<evidence type="ECO:0000256" key="3">
    <source>
        <dbReference type="ARBA" id="ARBA00012589"/>
    </source>
</evidence>
<dbReference type="InterPro" id="IPR026899">
    <property type="entry name" value="FKS1-like_dom1"/>
</dbReference>
<dbReference type="Pfam" id="PF02364">
    <property type="entry name" value="Glucan_synthase"/>
    <property type="match status" value="2"/>
</dbReference>
<feature type="transmembrane region" description="Helical" evidence="11">
    <location>
        <begin position="506"/>
        <end position="525"/>
    </location>
</feature>
<dbReference type="STRING" id="554055.A0A2P6V639"/>
<accession>A0A2P6V639</accession>
<feature type="transmembrane region" description="Helical" evidence="11">
    <location>
        <begin position="1961"/>
        <end position="1983"/>
    </location>
</feature>
<evidence type="ECO:0000256" key="7">
    <source>
        <dbReference type="ARBA" id="ARBA00022989"/>
    </source>
</evidence>
<dbReference type="EC" id="2.4.1.34" evidence="3"/>
<dbReference type="GO" id="GO:0006075">
    <property type="term" value="P:(1-&gt;3)-beta-D-glucan biosynthetic process"/>
    <property type="evidence" value="ECO:0007669"/>
    <property type="project" value="InterPro"/>
</dbReference>
<feature type="transmembrane region" description="Helical" evidence="11">
    <location>
        <begin position="430"/>
        <end position="451"/>
    </location>
</feature>
<evidence type="ECO:0000313" key="15">
    <source>
        <dbReference type="Proteomes" id="UP000239649"/>
    </source>
</evidence>
<feature type="domain" description="Glycosyl transferase 48" evidence="12">
    <location>
        <begin position="1457"/>
        <end position="1847"/>
    </location>
</feature>
<evidence type="ECO:0000256" key="11">
    <source>
        <dbReference type="SAM" id="Phobius"/>
    </source>
</evidence>
<dbReference type="GO" id="GO:0008360">
    <property type="term" value="P:regulation of cell shape"/>
    <property type="evidence" value="ECO:0007669"/>
    <property type="project" value="UniProtKB-KW"/>
</dbReference>
<keyword evidence="4" id="KW-0328">Glycosyltransferase</keyword>
<organism evidence="14 15">
    <name type="scientific">Micractinium conductrix</name>
    <dbReference type="NCBI Taxonomy" id="554055"/>
    <lineage>
        <taxon>Eukaryota</taxon>
        <taxon>Viridiplantae</taxon>
        <taxon>Chlorophyta</taxon>
        <taxon>core chlorophytes</taxon>
        <taxon>Trebouxiophyceae</taxon>
        <taxon>Chlorellales</taxon>
        <taxon>Chlorellaceae</taxon>
        <taxon>Chlorella clade</taxon>
        <taxon>Micractinium</taxon>
    </lineage>
</organism>
<evidence type="ECO:0000259" key="12">
    <source>
        <dbReference type="Pfam" id="PF02364"/>
    </source>
</evidence>
<dbReference type="PANTHER" id="PTHR12741">
    <property type="entry name" value="LYST-INTERACTING PROTEIN LIP5 DOPAMINE RESPONSIVE PROTEIN DRG-1"/>
    <property type="match status" value="1"/>
</dbReference>
<feature type="transmembrane region" description="Helical" evidence="11">
    <location>
        <begin position="1663"/>
        <end position="1689"/>
    </location>
</feature>
<feature type="region of interest" description="Disordered" evidence="10">
    <location>
        <begin position="1"/>
        <end position="24"/>
    </location>
</feature>
<evidence type="ECO:0000256" key="9">
    <source>
        <dbReference type="ARBA" id="ARBA00047777"/>
    </source>
</evidence>
<evidence type="ECO:0000313" key="14">
    <source>
        <dbReference type="EMBL" id="PSC69540.1"/>
    </source>
</evidence>
<keyword evidence="5" id="KW-0808">Transferase</keyword>
<feature type="region of interest" description="Disordered" evidence="10">
    <location>
        <begin position="2072"/>
        <end position="2095"/>
    </location>
</feature>
<feature type="transmembrane region" description="Helical" evidence="11">
    <location>
        <begin position="532"/>
        <end position="550"/>
    </location>
</feature>
<comment type="similarity">
    <text evidence="2">Belongs to the glycosyltransferase 48 family.</text>
</comment>
<dbReference type="Proteomes" id="UP000239649">
    <property type="component" value="Unassembled WGS sequence"/>
</dbReference>
<feature type="transmembrane region" description="Helical" evidence="11">
    <location>
        <begin position="618"/>
        <end position="640"/>
    </location>
</feature>
<feature type="compositionally biased region" description="Low complexity" evidence="10">
    <location>
        <begin position="2078"/>
        <end position="2095"/>
    </location>
</feature>
<feature type="transmembrane region" description="Helical" evidence="11">
    <location>
        <begin position="1928"/>
        <end position="1949"/>
    </location>
</feature>
<dbReference type="Pfam" id="PF14288">
    <property type="entry name" value="FKS1_dom1"/>
    <property type="match status" value="1"/>
</dbReference>
<keyword evidence="15" id="KW-1185">Reference proteome</keyword>
<feature type="transmembrane region" description="Helical" evidence="11">
    <location>
        <begin position="1764"/>
        <end position="1782"/>
    </location>
</feature>
<dbReference type="GO" id="GO:0000148">
    <property type="term" value="C:1,3-beta-D-glucan synthase complex"/>
    <property type="evidence" value="ECO:0007669"/>
    <property type="project" value="InterPro"/>
</dbReference>
<dbReference type="GO" id="GO:0005886">
    <property type="term" value="C:plasma membrane"/>
    <property type="evidence" value="ECO:0007669"/>
    <property type="project" value="TreeGrafter"/>
</dbReference>
<feature type="domain" description="Glycosyl transferase 48" evidence="12">
    <location>
        <begin position="1089"/>
        <end position="1411"/>
    </location>
</feature>
<feature type="transmembrane region" description="Helical" evidence="11">
    <location>
        <begin position="2003"/>
        <end position="2021"/>
    </location>
</feature>
<feature type="domain" description="1,3-beta-glucan synthase component FKS1-like" evidence="13">
    <location>
        <begin position="158"/>
        <end position="337"/>
    </location>
</feature>
<keyword evidence="6 11" id="KW-0812">Transmembrane</keyword>
<reference evidence="14 15" key="1">
    <citation type="journal article" date="2018" name="Plant J.">
        <title>Genome sequences of Chlorella sorokiniana UTEX 1602 and Micractinium conductrix SAG 241.80: implications to maltose excretion by a green alga.</title>
        <authorList>
            <person name="Arriola M.B."/>
            <person name="Velmurugan N."/>
            <person name="Zhang Y."/>
            <person name="Plunkett M.H."/>
            <person name="Hondzo H."/>
            <person name="Barney B.M."/>
        </authorList>
    </citation>
    <scope>NUCLEOTIDE SEQUENCE [LARGE SCALE GENOMIC DNA]</scope>
    <source>
        <strain evidence="14 15">SAG 241.80</strain>
    </source>
</reference>